<keyword evidence="3" id="KW-1185">Reference proteome</keyword>
<dbReference type="Pfam" id="PF18854">
    <property type="entry name" value="baeRF_family10"/>
    <property type="match status" value="1"/>
</dbReference>
<evidence type="ECO:0000313" key="2">
    <source>
        <dbReference type="EMBL" id="ACL67775.1"/>
    </source>
</evidence>
<dbReference type="InterPro" id="IPR042226">
    <property type="entry name" value="eFR1_2_sf"/>
</dbReference>
<dbReference type="HOGENOM" id="CLU_656636_0_0_7"/>
<dbReference type="AlphaFoldDB" id="B8JCQ5"/>
<dbReference type="RefSeq" id="WP_015935458.1">
    <property type="nucleotide sequence ID" value="NC_011891.1"/>
</dbReference>
<organism evidence="2 3">
    <name type="scientific">Anaeromyxobacter dehalogenans (strain ATCC BAA-258 / DSM 21875 / 2CP-1)</name>
    <dbReference type="NCBI Taxonomy" id="455488"/>
    <lineage>
        <taxon>Bacteria</taxon>
        <taxon>Pseudomonadati</taxon>
        <taxon>Myxococcota</taxon>
        <taxon>Myxococcia</taxon>
        <taxon>Myxococcales</taxon>
        <taxon>Cystobacterineae</taxon>
        <taxon>Anaeromyxobacteraceae</taxon>
        <taxon>Anaeromyxobacter</taxon>
    </lineage>
</organism>
<protein>
    <recommendedName>
        <fullName evidence="4">eRF1 domain-containing protein</fullName>
    </recommendedName>
</protein>
<reference evidence="2" key="1">
    <citation type="submission" date="2009-01" db="EMBL/GenBank/DDBJ databases">
        <title>Complete sequence of Anaeromyxobacter dehalogenans 2CP-1.</title>
        <authorList>
            <consortium name="US DOE Joint Genome Institute"/>
            <person name="Lucas S."/>
            <person name="Copeland A."/>
            <person name="Lapidus A."/>
            <person name="Glavina del Rio T."/>
            <person name="Dalin E."/>
            <person name="Tice H."/>
            <person name="Bruce D."/>
            <person name="Goodwin L."/>
            <person name="Pitluck S."/>
            <person name="Saunders E."/>
            <person name="Brettin T."/>
            <person name="Detter J.C."/>
            <person name="Han C."/>
            <person name="Larimer F."/>
            <person name="Land M."/>
            <person name="Hauser L."/>
            <person name="Kyrpides N."/>
            <person name="Ovchinnikova G."/>
            <person name="Beliaev A.S."/>
            <person name="Richardson P."/>
        </authorList>
    </citation>
    <scope>NUCLEOTIDE SEQUENCE</scope>
    <source>
        <strain evidence="2">2CP-1</strain>
    </source>
</reference>
<evidence type="ECO:0000313" key="3">
    <source>
        <dbReference type="Proteomes" id="UP000007089"/>
    </source>
</evidence>
<name>B8JCQ5_ANAD2</name>
<accession>B8JCQ5</accession>
<dbReference type="InterPro" id="IPR029064">
    <property type="entry name" value="Ribosomal_eL30-like_sf"/>
</dbReference>
<dbReference type="EMBL" id="CP001359">
    <property type="protein sequence ID" value="ACL67775.1"/>
    <property type="molecule type" value="Genomic_DNA"/>
</dbReference>
<gene>
    <name evidence="2" type="ordered locus">A2cp1_4458</name>
</gene>
<dbReference type="InterPro" id="IPR041202">
    <property type="entry name" value="BaeRF_family10"/>
</dbReference>
<feature type="region of interest" description="Disordered" evidence="1">
    <location>
        <begin position="168"/>
        <end position="194"/>
    </location>
</feature>
<dbReference type="Proteomes" id="UP000007089">
    <property type="component" value="Chromosome"/>
</dbReference>
<evidence type="ECO:0000256" key="1">
    <source>
        <dbReference type="SAM" id="MobiDB-lite"/>
    </source>
</evidence>
<sequence length="417" mass="45614">MTELDGTLTDLARMRSVGEPIVSLYLDVHWADEQQRERVRLFVHERVRQTLAHYPPGTPDRPALDRTLHRVLDHVARLTSQEEAPEKHGLALFACEALALWRPMSFRRTFTPELCTDGIPHLTQLARLADDFEPAVVVVPNQAGADVYEVRLGDLAVESSLRGFVPRREKDTFDPGAARPGQHFERQEKDARHQDTFIRKNRRAAAEEVQALLARTPGAHLVLVGTAGNVAAFERALPERLRARVIARLPRPREWESADGARRDGVVAGAAEAVAVHEREAERRVIEALVGEALRGGLGVVGPEDVVQAVNEGRVHRLVLEEDFQRAGWQCDRCTALGASHGADLCPYCGGDLHTVQQLGEALVARALAGGGEVEVVAHANRLHGYRGVGAFLRQTAATGLRGASPPWPTAPGASQP</sequence>
<evidence type="ECO:0008006" key="4">
    <source>
        <dbReference type="Google" id="ProtNLM"/>
    </source>
</evidence>
<feature type="compositionally biased region" description="Basic and acidic residues" evidence="1">
    <location>
        <begin position="182"/>
        <end position="194"/>
    </location>
</feature>
<dbReference type="Gene3D" id="3.30.1330.30">
    <property type="match status" value="1"/>
</dbReference>
<dbReference type="KEGG" id="acp:A2cp1_4458"/>
<dbReference type="Gene3D" id="3.30.420.60">
    <property type="entry name" value="eRF1 domain 2"/>
    <property type="match status" value="1"/>
</dbReference>
<proteinExistence type="predicted"/>